<dbReference type="EMBL" id="CAJHNH020001621">
    <property type="protein sequence ID" value="CAG5123801.1"/>
    <property type="molecule type" value="Genomic_DNA"/>
</dbReference>
<feature type="region of interest" description="Disordered" evidence="1">
    <location>
        <begin position="1"/>
        <end position="77"/>
    </location>
</feature>
<feature type="compositionally biased region" description="Polar residues" evidence="1">
    <location>
        <begin position="54"/>
        <end position="77"/>
    </location>
</feature>
<evidence type="ECO:0000256" key="1">
    <source>
        <dbReference type="SAM" id="MobiDB-lite"/>
    </source>
</evidence>
<gene>
    <name evidence="2" type="ORF">CUNI_LOCUS9359</name>
</gene>
<dbReference type="Proteomes" id="UP000678393">
    <property type="component" value="Unassembled WGS sequence"/>
</dbReference>
<keyword evidence="3" id="KW-1185">Reference proteome</keyword>
<dbReference type="OrthoDB" id="5982619at2759"/>
<organism evidence="2 3">
    <name type="scientific">Candidula unifasciata</name>
    <dbReference type="NCBI Taxonomy" id="100452"/>
    <lineage>
        <taxon>Eukaryota</taxon>
        <taxon>Metazoa</taxon>
        <taxon>Spiralia</taxon>
        <taxon>Lophotrochozoa</taxon>
        <taxon>Mollusca</taxon>
        <taxon>Gastropoda</taxon>
        <taxon>Heterobranchia</taxon>
        <taxon>Euthyneura</taxon>
        <taxon>Panpulmonata</taxon>
        <taxon>Eupulmonata</taxon>
        <taxon>Stylommatophora</taxon>
        <taxon>Helicina</taxon>
        <taxon>Helicoidea</taxon>
        <taxon>Geomitridae</taxon>
        <taxon>Candidula</taxon>
    </lineage>
</organism>
<accession>A0A8S3Z9P5</accession>
<comment type="caution">
    <text evidence="2">The sequence shown here is derived from an EMBL/GenBank/DDBJ whole genome shotgun (WGS) entry which is preliminary data.</text>
</comment>
<proteinExistence type="predicted"/>
<sequence>MVQHQSLQISQQMSMHTSNPAYNMGGPAPGTPSLPTSGYTMGGPSPGATLHGGVSNSQTNGVQTSNFPSQQATPSSQDELFHFLDNPLTNEPMFDSIQSTADDFSMFEDFLNGK</sequence>
<evidence type="ECO:0000313" key="2">
    <source>
        <dbReference type="EMBL" id="CAG5123801.1"/>
    </source>
</evidence>
<evidence type="ECO:0000313" key="3">
    <source>
        <dbReference type="Proteomes" id="UP000678393"/>
    </source>
</evidence>
<feature type="compositionally biased region" description="Polar residues" evidence="1">
    <location>
        <begin position="1"/>
        <end position="21"/>
    </location>
</feature>
<protein>
    <submittedName>
        <fullName evidence="2">Uncharacterized protein</fullName>
    </submittedName>
</protein>
<reference evidence="2" key="1">
    <citation type="submission" date="2021-04" db="EMBL/GenBank/DDBJ databases">
        <authorList>
            <consortium name="Molecular Ecology Group"/>
        </authorList>
    </citation>
    <scope>NUCLEOTIDE SEQUENCE</scope>
</reference>
<name>A0A8S3Z9P5_9EUPU</name>
<dbReference type="AlphaFoldDB" id="A0A8S3Z9P5"/>